<proteinExistence type="predicted"/>
<protein>
    <submittedName>
        <fullName evidence="3">DUF317 domain-containing protein</fullName>
    </submittedName>
</protein>
<name>A0A7W0DS34_9ACTN</name>
<dbReference type="Pfam" id="PF03771">
    <property type="entry name" value="SPDY"/>
    <property type="match status" value="2"/>
</dbReference>
<dbReference type="EMBL" id="JACEHE010000026">
    <property type="protein sequence ID" value="MBA2950249.1"/>
    <property type="molecule type" value="Genomic_DNA"/>
</dbReference>
<evidence type="ECO:0000313" key="4">
    <source>
        <dbReference type="Proteomes" id="UP000545761"/>
    </source>
</evidence>
<organism evidence="3 4">
    <name type="scientific">Streptomyces himalayensis subsp. himalayensis</name>
    <dbReference type="NCBI Taxonomy" id="2756131"/>
    <lineage>
        <taxon>Bacteria</taxon>
        <taxon>Bacillati</taxon>
        <taxon>Actinomycetota</taxon>
        <taxon>Actinomycetes</taxon>
        <taxon>Kitasatosporales</taxon>
        <taxon>Streptomycetaceae</taxon>
        <taxon>Streptomyces</taxon>
        <taxon>Streptomyces himalayensis</taxon>
    </lineage>
</organism>
<accession>A0A7W0DS34</accession>
<gene>
    <name evidence="3" type="ORF">H1D24_31780</name>
</gene>
<dbReference type="Proteomes" id="UP000545761">
    <property type="component" value="Unassembled WGS sequence"/>
</dbReference>
<feature type="compositionally biased region" description="Pro residues" evidence="1">
    <location>
        <begin position="246"/>
        <end position="259"/>
    </location>
</feature>
<feature type="region of interest" description="Disordered" evidence="1">
    <location>
        <begin position="236"/>
        <end position="265"/>
    </location>
</feature>
<evidence type="ECO:0000259" key="2">
    <source>
        <dbReference type="Pfam" id="PF03771"/>
    </source>
</evidence>
<reference evidence="3 4" key="1">
    <citation type="submission" date="2020-07" db="EMBL/GenBank/DDBJ databases">
        <title>Streptomyces isolated from Indian soil.</title>
        <authorList>
            <person name="Mandal S."/>
            <person name="Maiti P.K."/>
        </authorList>
    </citation>
    <scope>NUCLEOTIDE SEQUENCE [LARGE SCALE GENOMIC DNA]</scope>
    <source>
        <strain evidence="3 4">PSKA28</strain>
    </source>
</reference>
<feature type="domain" description="DUF317" evidence="2">
    <location>
        <begin position="51"/>
        <end position="109"/>
    </location>
</feature>
<comment type="caution">
    <text evidence="3">The sequence shown here is derived from an EMBL/GenBank/DDBJ whole genome shotgun (WGS) entry which is preliminary data.</text>
</comment>
<sequence length="265" mass="29050">MTPVTEPIEQAFVTPRYLAGGVDPAWVTVPLHRACGWSSADDPLMPRVILTSPDQLAQLRIDPTPDPGEPWWSIRHARVADERPWSITFDAQTPVEIIAAVTDALTDPSAPPPESGDLFAPLRAAGWQVPRHHEEGTVTEVLAAPDGLARVERLHHEGRTVGWNVETSVPHLPTLWRAYLDGSTPAPLVSALFRALADPDPIMRAPQRLPYLATARGTNSRRPVSAETLAFALEHRTTALTQRRTPPAPEATPARPPVSQPRRTR</sequence>
<dbReference type="AlphaFoldDB" id="A0A7W0DS34"/>
<feature type="domain" description="DUF317" evidence="2">
    <location>
        <begin position="144"/>
        <end position="201"/>
    </location>
</feature>
<dbReference type="InterPro" id="IPR005523">
    <property type="entry name" value="DUF317_SPDY"/>
</dbReference>
<evidence type="ECO:0000313" key="3">
    <source>
        <dbReference type="EMBL" id="MBA2950249.1"/>
    </source>
</evidence>
<evidence type="ECO:0000256" key="1">
    <source>
        <dbReference type="SAM" id="MobiDB-lite"/>
    </source>
</evidence>